<proteinExistence type="predicted"/>
<gene>
    <name evidence="1" type="ORF">CR513_19446</name>
</gene>
<evidence type="ECO:0000313" key="1">
    <source>
        <dbReference type="EMBL" id="RDX97753.1"/>
    </source>
</evidence>
<comment type="caution">
    <text evidence="1">The sequence shown here is derived from an EMBL/GenBank/DDBJ whole genome shotgun (WGS) entry which is preliminary data.</text>
</comment>
<protein>
    <submittedName>
        <fullName evidence="1">Uncharacterized protein</fullName>
    </submittedName>
</protein>
<dbReference type="EMBL" id="QJKJ01003579">
    <property type="protein sequence ID" value="RDX97753.1"/>
    <property type="molecule type" value="Genomic_DNA"/>
</dbReference>
<feature type="non-terminal residue" evidence="1">
    <location>
        <position position="99"/>
    </location>
</feature>
<reference evidence="1" key="1">
    <citation type="submission" date="2018-05" db="EMBL/GenBank/DDBJ databases">
        <title>Draft genome of Mucuna pruriens seed.</title>
        <authorList>
            <person name="Nnadi N.E."/>
            <person name="Vos R."/>
            <person name="Hasami M.H."/>
            <person name="Devisetty U.K."/>
            <person name="Aguiy J.C."/>
        </authorList>
    </citation>
    <scope>NUCLEOTIDE SEQUENCE [LARGE SCALE GENOMIC DNA]</scope>
    <source>
        <strain evidence="1">JCA_2017</strain>
    </source>
</reference>
<organism evidence="1 2">
    <name type="scientific">Mucuna pruriens</name>
    <name type="common">Velvet bean</name>
    <name type="synonym">Dolichos pruriens</name>
    <dbReference type="NCBI Taxonomy" id="157652"/>
    <lineage>
        <taxon>Eukaryota</taxon>
        <taxon>Viridiplantae</taxon>
        <taxon>Streptophyta</taxon>
        <taxon>Embryophyta</taxon>
        <taxon>Tracheophyta</taxon>
        <taxon>Spermatophyta</taxon>
        <taxon>Magnoliopsida</taxon>
        <taxon>eudicotyledons</taxon>
        <taxon>Gunneridae</taxon>
        <taxon>Pentapetalae</taxon>
        <taxon>rosids</taxon>
        <taxon>fabids</taxon>
        <taxon>Fabales</taxon>
        <taxon>Fabaceae</taxon>
        <taxon>Papilionoideae</taxon>
        <taxon>50 kb inversion clade</taxon>
        <taxon>NPAAA clade</taxon>
        <taxon>indigoferoid/millettioid clade</taxon>
        <taxon>Phaseoleae</taxon>
        <taxon>Mucuna</taxon>
    </lineage>
</organism>
<feature type="non-terminal residue" evidence="1">
    <location>
        <position position="1"/>
    </location>
</feature>
<dbReference type="Proteomes" id="UP000257109">
    <property type="component" value="Unassembled WGS sequence"/>
</dbReference>
<name>A0A371H509_MUCPR</name>
<keyword evidence="2" id="KW-1185">Reference proteome</keyword>
<accession>A0A371H509</accession>
<dbReference type="AlphaFoldDB" id="A0A371H509"/>
<evidence type="ECO:0000313" key="2">
    <source>
        <dbReference type="Proteomes" id="UP000257109"/>
    </source>
</evidence>
<sequence>SRASTVNNRRHSKLVQWYTKLQYDVSLGRGGTRLGFGKLEAFRGDRSNRIQPAQSELAIRVEGRDHVNTPSVGSQASRPIESAPVQTCIFIYAYLGNDQ</sequence>